<dbReference type="InterPro" id="IPR018497">
    <property type="entry name" value="Peptidase_M13_C"/>
</dbReference>
<feature type="domain" description="Peptidase M13 C-terminal" evidence="10">
    <location>
        <begin position="542"/>
        <end position="741"/>
    </location>
</feature>
<dbReference type="PRINTS" id="PR00786">
    <property type="entry name" value="NEPRILYSIN"/>
</dbReference>
<dbReference type="Pfam" id="PF01431">
    <property type="entry name" value="Peptidase_M13"/>
    <property type="match status" value="1"/>
</dbReference>
<dbReference type="InterPro" id="IPR008753">
    <property type="entry name" value="Peptidase_M13_N"/>
</dbReference>
<dbReference type="CDD" id="cd08662">
    <property type="entry name" value="M13"/>
    <property type="match status" value="1"/>
</dbReference>
<feature type="domain" description="Peptidase M13 N-terminal" evidence="11">
    <location>
        <begin position="114"/>
        <end position="467"/>
    </location>
</feature>
<evidence type="ECO:0000256" key="2">
    <source>
        <dbReference type="ARBA" id="ARBA00004401"/>
    </source>
</evidence>
<keyword evidence="6" id="KW-0378">Hydrolase</keyword>
<evidence type="ECO:0000256" key="5">
    <source>
        <dbReference type="ARBA" id="ARBA00022723"/>
    </source>
</evidence>
<dbReference type="InterPro" id="IPR042089">
    <property type="entry name" value="Peptidase_M13_dom_2"/>
</dbReference>
<dbReference type="Gene3D" id="3.40.390.10">
    <property type="entry name" value="Collagenase (Catalytic Domain)"/>
    <property type="match status" value="1"/>
</dbReference>
<dbReference type="PANTHER" id="PTHR11733">
    <property type="entry name" value="ZINC METALLOPROTEASE FAMILY M13 NEPRILYSIN-RELATED"/>
    <property type="match status" value="1"/>
</dbReference>
<evidence type="ECO:0000259" key="11">
    <source>
        <dbReference type="Pfam" id="PF05649"/>
    </source>
</evidence>
<evidence type="ECO:0008006" key="14">
    <source>
        <dbReference type="Google" id="ProtNLM"/>
    </source>
</evidence>
<comment type="cofactor">
    <cofactor evidence="1">
        <name>Zn(2+)</name>
        <dbReference type="ChEBI" id="CHEBI:29105"/>
    </cofactor>
</comment>
<evidence type="ECO:0000259" key="10">
    <source>
        <dbReference type="Pfam" id="PF01431"/>
    </source>
</evidence>
<keyword evidence="7" id="KW-0862">Zinc</keyword>
<evidence type="ECO:0000256" key="9">
    <source>
        <dbReference type="SAM" id="SignalP"/>
    </source>
</evidence>
<accession>A0ABP1RZP4</accession>
<evidence type="ECO:0000256" key="6">
    <source>
        <dbReference type="ARBA" id="ARBA00022801"/>
    </source>
</evidence>
<comment type="subcellular location">
    <subcellularLocation>
        <location evidence="2">Cell membrane</location>
        <topology evidence="2">Single-pass type II membrane protein</topology>
    </subcellularLocation>
</comment>
<dbReference type="InterPro" id="IPR000718">
    <property type="entry name" value="Peptidase_M13"/>
</dbReference>
<keyword evidence="13" id="KW-1185">Reference proteome</keyword>
<dbReference type="PANTHER" id="PTHR11733:SF237">
    <property type="entry name" value="NEPRILYSIN-LIKE 4"/>
    <property type="match status" value="1"/>
</dbReference>
<name>A0ABP1RZP4_9HEXA</name>
<protein>
    <recommendedName>
        <fullName evidence="14">Endothelin-converting enzyme 1</fullName>
    </recommendedName>
</protein>
<comment type="caution">
    <text evidence="12">The sequence shown here is derived from an EMBL/GenBank/DDBJ whole genome shotgun (WGS) entry which is preliminary data.</text>
</comment>
<dbReference type="EMBL" id="CAXLJM020000133">
    <property type="protein sequence ID" value="CAL8140047.1"/>
    <property type="molecule type" value="Genomic_DNA"/>
</dbReference>
<evidence type="ECO:0000256" key="1">
    <source>
        <dbReference type="ARBA" id="ARBA00001947"/>
    </source>
</evidence>
<evidence type="ECO:0000256" key="3">
    <source>
        <dbReference type="ARBA" id="ARBA00007357"/>
    </source>
</evidence>
<evidence type="ECO:0000313" key="12">
    <source>
        <dbReference type="EMBL" id="CAL8140047.1"/>
    </source>
</evidence>
<dbReference type="SUPFAM" id="SSF55486">
    <property type="entry name" value="Metalloproteases ('zincins'), catalytic domain"/>
    <property type="match status" value="1"/>
</dbReference>
<keyword evidence="9" id="KW-0732">Signal</keyword>
<dbReference type="Pfam" id="PF05649">
    <property type="entry name" value="Peptidase_M13_N"/>
    <property type="match status" value="1"/>
</dbReference>
<feature type="chain" id="PRO_5045116381" description="Endothelin-converting enzyme 1" evidence="9">
    <location>
        <begin position="24"/>
        <end position="743"/>
    </location>
</feature>
<gene>
    <name evidence="12" type="ORF">ODALV1_LOCUS28115</name>
</gene>
<keyword evidence="4" id="KW-0645">Protease</keyword>
<feature type="signal peptide" evidence="9">
    <location>
        <begin position="1"/>
        <end position="23"/>
    </location>
</feature>
<dbReference type="InterPro" id="IPR024079">
    <property type="entry name" value="MetalloPept_cat_dom_sf"/>
</dbReference>
<organism evidence="12 13">
    <name type="scientific">Orchesella dallaii</name>
    <dbReference type="NCBI Taxonomy" id="48710"/>
    <lineage>
        <taxon>Eukaryota</taxon>
        <taxon>Metazoa</taxon>
        <taxon>Ecdysozoa</taxon>
        <taxon>Arthropoda</taxon>
        <taxon>Hexapoda</taxon>
        <taxon>Collembola</taxon>
        <taxon>Entomobryomorpha</taxon>
        <taxon>Entomobryoidea</taxon>
        <taxon>Orchesellidae</taxon>
        <taxon>Orchesellinae</taxon>
        <taxon>Orchesella</taxon>
    </lineage>
</organism>
<keyword evidence="8" id="KW-0482">Metalloprotease</keyword>
<evidence type="ECO:0000256" key="7">
    <source>
        <dbReference type="ARBA" id="ARBA00022833"/>
    </source>
</evidence>
<dbReference type="PROSITE" id="PS51885">
    <property type="entry name" value="NEPRILYSIN"/>
    <property type="match status" value="1"/>
</dbReference>
<sequence length="743" mass="84228">MNGKLLVGALPIFLLLLADPTFSRRHFRRGTENLEDWQKLALEKIEVLAREGGLPEEEWRGITTFDKDVCYDKGCLEAALEFMSSVNFTVDPCVKATWPGFVCSRRVQGPDNINQVERLMKGADVVTEEILDGVRGANEVKDDYLFKEAQTYYYQCKNKALNDKDDVQSVLKLLSDNYGNWPILTGGLPGEKFSWTKMLADLNSIERFGFTPLIFQVLIDATKGQSIVLKIGQTSFGTINYNDFMEFFKTVHKTAELKEPYRPEQISKMQFFQNSLHQASIIQSPVEGATLQKLQDKTDEFFAAKKLAPIINWLEFFQAVFSDTGIEVTPETPVQLPFVTVMNVLFQLAASDPVDVANVLNFQIASVLLQESTSLLDEMNAFKCTEEPGPREHICLERTKEIFGYSLGNSYVKLNFNEESGPFIADLMSKIQEGYINVVSGYSWMADSTKEFLKDKIQSMVTHIAQPNWLKEGGVESLKKFYEKLDASTDRNGSYPVNFLKVNSWMVDKKRAHTWKIAGLKTLENFSIYDMEWIRYLGTVQAQYHKAANEVRIEAGILQEPLFKMNAPGFMNYGGLGSVLGHEIGHSFDPQGRTYDKNGNLGEFWDPASKAQYEKWVAQLIETYGKEVYHITDNTGGSRNAAFTIKDDIADTLGVKIAFLSYLEYLEGLKANGKQEKILPGLKSFTPQKLFYMKYANMWCDDKDIQDKYNDLLIDHSPGNTRATLPLLQSNQFAETFGCAKRE</sequence>
<evidence type="ECO:0000256" key="4">
    <source>
        <dbReference type="ARBA" id="ARBA00022670"/>
    </source>
</evidence>
<evidence type="ECO:0000256" key="8">
    <source>
        <dbReference type="ARBA" id="ARBA00023049"/>
    </source>
</evidence>
<dbReference type="Gene3D" id="1.10.1380.10">
    <property type="entry name" value="Neutral endopeptidase , domain2"/>
    <property type="match status" value="1"/>
</dbReference>
<reference evidence="12 13" key="1">
    <citation type="submission" date="2024-08" db="EMBL/GenBank/DDBJ databases">
        <authorList>
            <person name="Cucini C."/>
            <person name="Frati F."/>
        </authorList>
    </citation>
    <scope>NUCLEOTIDE SEQUENCE [LARGE SCALE GENOMIC DNA]</scope>
</reference>
<dbReference type="Proteomes" id="UP001642540">
    <property type="component" value="Unassembled WGS sequence"/>
</dbReference>
<keyword evidence="5" id="KW-0479">Metal-binding</keyword>
<comment type="similarity">
    <text evidence="3">Belongs to the peptidase M13 family.</text>
</comment>
<proteinExistence type="inferred from homology"/>
<evidence type="ECO:0000313" key="13">
    <source>
        <dbReference type="Proteomes" id="UP001642540"/>
    </source>
</evidence>